<dbReference type="EMBL" id="BPLF01000005">
    <property type="protein sequence ID" value="GIX65493.1"/>
    <property type="molecule type" value="Genomic_DNA"/>
</dbReference>
<proteinExistence type="predicted"/>
<dbReference type="Gene3D" id="3.10.20.90">
    <property type="entry name" value="Phosphatidylinositol 3-kinase Catalytic Subunit, Chain A, domain 1"/>
    <property type="match status" value="1"/>
</dbReference>
<dbReference type="GO" id="GO:0005634">
    <property type="term" value="C:nucleus"/>
    <property type="evidence" value="ECO:0007669"/>
    <property type="project" value="TreeGrafter"/>
</dbReference>
<dbReference type="PROSITE" id="PS51399">
    <property type="entry name" value="SEP"/>
    <property type="match status" value="1"/>
</dbReference>
<accession>A0AAV4M0H4</accession>
<keyword evidence="6" id="KW-0788">Thiol protease</keyword>
<dbReference type="GO" id="GO:0007030">
    <property type="term" value="P:Golgi organization"/>
    <property type="evidence" value="ECO:0007669"/>
    <property type="project" value="TreeGrafter"/>
</dbReference>
<dbReference type="GO" id="GO:0005829">
    <property type="term" value="C:cytosol"/>
    <property type="evidence" value="ECO:0007669"/>
    <property type="project" value="TreeGrafter"/>
</dbReference>
<evidence type="ECO:0000259" key="8">
    <source>
        <dbReference type="PROSITE" id="PS51399"/>
    </source>
</evidence>
<name>A0AAV4M0H4_BABCB</name>
<dbReference type="AlphaFoldDB" id="A0AAV4M0H4"/>
<evidence type="ECO:0000313" key="9">
    <source>
        <dbReference type="EMBL" id="GIX65493.1"/>
    </source>
</evidence>
<evidence type="ECO:0000256" key="5">
    <source>
        <dbReference type="ARBA" id="ARBA00022801"/>
    </source>
</evidence>
<dbReference type="InterPro" id="IPR029071">
    <property type="entry name" value="Ubiquitin-like_domsf"/>
</dbReference>
<dbReference type="GO" id="GO:0061025">
    <property type="term" value="P:membrane fusion"/>
    <property type="evidence" value="ECO:0007669"/>
    <property type="project" value="TreeGrafter"/>
</dbReference>
<evidence type="ECO:0000256" key="3">
    <source>
        <dbReference type="ARBA" id="ARBA00022670"/>
    </source>
</evidence>
<gene>
    <name evidence="9" type="ORF">BcabD6B2_49280</name>
</gene>
<dbReference type="GO" id="GO:0031468">
    <property type="term" value="P:nuclear membrane reassembly"/>
    <property type="evidence" value="ECO:0007669"/>
    <property type="project" value="TreeGrafter"/>
</dbReference>
<comment type="catalytic activity">
    <reaction evidence="1">
        <text>Thiol-dependent hydrolysis of ester, thioester, amide, peptide and isopeptide bonds formed by the C-terminal Gly of ubiquitin (a 76-residue protein attached to proteins as an intracellular targeting signal).</text>
        <dbReference type="EC" id="3.4.19.12"/>
    </reaction>
</comment>
<dbReference type="GeneID" id="94196974"/>
<dbReference type="SUPFAM" id="SSF54236">
    <property type="entry name" value="Ubiquitin-like"/>
    <property type="match status" value="1"/>
</dbReference>
<protein>
    <recommendedName>
        <fullName evidence="2">ubiquitinyl hydrolase 1</fullName>
        <ecNumber evidence="2">3.4.19.12</ecNumber>
    </recommendedName>
</protein>
<dbReference type="GO" id="GO:0000045">
    <property type="term" value="P:autophagosome assembly"/>
    <property type="evidence" value="ECO:0007669"/>
    <property type="project" value="TreeGrafter"/>
</dbReference>
<dbReference type="SMART" id="SM00553">
    <property type="entry name" value="SEP"/>
    <property type="match status" value="1"/>
</dbReference>
<dbReference type="PANTHER" id="PTHR23333">
    <property type="entry name" value="UBX DOMAIN CONTAINING PROTEIN"/>
    <property type="match status" value="1"/>
</dbReference>
<evidence type="ECO:0000256" key="1">
    <source>
        <dbReference type="ARBA" id="ARBA00000707"/>
    </source>
</evidence>
<dbReference type="InterPro" id="IPR048857">
    <property type="entry name" value="OTU1_Ubl"/>
</dbReference>
<keyword evidence="3" id="KW-0645">Protease</keyword>
<dbReference type="Gene3D" id="3.30.420.210">
    <property type="entry name" value="SEP domain"/>
    <property type="match status" value="1"/>
</dbReference>
<organism evidence="9 10">
    <name type="scientific">Babesia caballi</name>
    <dbReference type="NCBI Taxonomy" id="5871"/>
    <lineage>
        <taxon>Eukaryota</taxon>
        <taxon>Sar</taxon>
        <taxon>Alveolata</taxon>
        <taxon>Apicomplexa</taxon>
        <taxon>Aconoidasida</taxon>
        <taxon>Piroplasmida</taxon>
        <taxon>Babesiidae</taxon>
        <taxon>Babesia</taxon>
    </lineage>
</organism>
<dbReference type="GO" id="GO:0043161">
    <property type="term" value="P:proteasome-mediated ubiquitin-dependent protein catabolic process"/>
    <property type="evidence" value="ECO:0007669"/>
    <property type="project" value="TreeGrafter"/>
</dbReference>
<keyword evidence="10" id="KW-1185">Reference proteome</keyword>
<dbReference type="EC" id="3.4.19.12" evidence="2"/>
<evidence type="ECO:0000256" key="2">
    <source>
        <dbReference type="ARBA" id="ARBA00012759"/>
    </source>
</evidence>
<dbReference type="Pfam" id="PF08059">
    <property type="entry name" value="SEP"/>
    <property type="match status" value="1"/>
</dbReference>
<feature type="region of interest" description="Disordered" evidence="7">
    <location>
        <begin position="1"/>
        <end position="24"/>
    </location>
</feature>
<dbReference type="GO" id="GO:0043130">
    <property type="term" value="F:ubiquitin binding"/>
    <property type="evidence" value="ECO:0007669"/>
    <property type="project" value="TreeGrafter"/>
</dbReference>
<dbReference type="Pfam" id="PF21403">
    <property type="entry name" value="OTU1_UBXL"/>
    <property type="match status" value="1"/>
</dbReference>
<keyword evidence="4" id="KW-0833">Ubl conjugation pathway</keyword>
<dbReference type="SUPFAM" id="SSF102848">
    <property type="entry name" value="NSFL1 (p97 ATPase) cofactor p47, SEP domain"/>
    <property type="match status" value="1"/>
</dbReference>
<evidence type="ECO:0000256" key="7">
    <source>
        <dbReference type="SAM" id="MobiDB-lite"/>
    </source>
</evidence>
<evidence type="ECO:0000256" key="4">
    <source>
        <dbReference type="ARBA" id="ARBA00022786"/>
    </source>
</evidence>
<dbReference type="RefSeq" id="XP_067717562.1">
    <property type="nucleotide sequence ID" value="XM_067861461.1"/>
</dbReference>
<keyword evidence="5" id="KW-0378">Hydrolase</keyword>
<evidence type="ECO:0000256" key="6">
    <source>
        <dbReference type="ARBA" id="ARBA00022807"/>
    </source>
</evidence>
<dbReference type="InterPro" id="IPR012989">
    <property type="entry name" value="SEP_domain"/>
</dbReference>
<dbReference type="Proteomes" id="UP001497744">
    <property type="component" value="Unassembled WGS sequence"/>
</dbReference>
<comment type="caution">
    <text evidence="9">The sequence shown here is derived from an EMBL/GenBank/DDBJ whole genome shotgun (WGS) entry which is preliminary data.</text>
</comment>
<feature type="domain" description="SEP" evidence="8">
    <location>
        <begin position="32"/>
        <end position="95"/>
    </location>
</feature>
<dbReference type="PANTHER" id="PTHR23333:SF20">
    <property type="entry name" value="NSFL1 COFACTOR P47"/>
    <property type="match status" value="1"/>
</dbReference>
<reference evidence="9 10" key="1">
    <citation type="submission" date="2021-06" db="EMBL/GenBank/DDBJ databases">
        <title>Genome sequence of Babesia caballi.</title>
        <authorList>
            <person name="Yamagishi J."/>
            <person name="Kidaka T."/>
            <person name="Ochi A."/>
        </authorList>
    </citation>
    <scope>NUCLEOTIDE SEQUENCE [LARGE SCALE GENOMIC DNA]</scope>
    <source>
        <strain evidence="9">USDA-D6B2</strain>
    </source>
</reference>
<evidence type="ECO:0000313" key="10">
    <source>
        <dbReference type="Proteomes" id="UP001497744"/>
    </source>
</evidence>
<dbReference type="InterPro" id="IPR036241">
    <property type="entry name" value="NSFL1C_SEP_dom_sf"/>
</dbReference>
<sequence>MSNIRSFGDFPEEPGDRPFSFAGGQNSAIGIEKGHIVHLYSGGFTVDDGPFRSLDDPENALFLSSVKHGVAPPEFQASGDNVRVYFIDESHRQYEPPQSHVSSAVSRPREAAVPTNICIGTNDGPTTVLRVKLFDNRQINLTVSQDITIGELRSIVAEQSGLIPPAFRLLCGFPPREITGDDSETLAEKALLGCAIFQHLVN</sequence>